<reference evidence="2 3" key="1">
    <citation type="submission" date="2007-10" db="EMBL/GenBank/DDBJ databases">
        <authorList>
            <person name="Wagner-Dobler I."/>
            <person name="Ferriera S."/>
            <person name="Johnson J."/>
            <person name="Kravitz S."/>
            <person name="Beeson K."/>
            <person name="Sutton G."/>
            <person name="Rogers Y.-H."/>
            <person name="Friedman R."/>
            <person name="Frazier M."/>
            <person name="Venter J.C."/>
        </authorList>
    </citation>
    <scope>NUCLEOTIDE SEQUENCE [LARGE SCALE GENOMIC DNA]</scope>
    <source>
        <strain evidence="2 3">DFL-43</strain>
    </source>
</reference>
<evidence type="ECO:0000256" key="1">
    <source>
        <dbReference type="SAM" id="MobiDB-lite"/>
    </source>
</evidence>
<dbReference type="Proteomes" id="UP000004291">
    <property type="component" value="Chromosome"/>
</dbReference>
<dbReference type="RefSeq" id="WP_007195949.1">
    <property type="nucleotide sequence ID" value="NZ_CM002917.1"/>
</dbReference>
<dbReference type="eggNOG" id="COG0457">
    <property type="taxonomic scope" value="Bacteria"/>
</dbReference>
<dbReference type="EMBL" id="ABIA03000002">
    <property type="protein sequence ID" value="EDQ34688.1"/>
    <property type="molecule type" value="Genomic_DNA"/>
</dbReference>
<accession>A9CZ23</accession>
<dbReference type="AlphaFoldDB" id="A9CZ23"/>
<dbReference type="HOGENOM" id="CLU_022712_0_0_5"/>
<proteinExistence type="predicted"/>
<protein>
    <recommendedName>
        <fullName evidence="4">Tetratricopeptide repeat protein</fullName>
    </recommendedName>
</protein>
<feature type="region of interest" description="Disordered" evidence="1">
    <location>
        <begin position="73"/>
        <end position="94"/>
    </location>
</feature>
<dbReference type="Gene3D" id="1.25.40.10">
    <property type="entry name" value="Tetratricopeptide repeat domain"/>
    <property type="match status" value="1"/>
</dbReference>
<reference evidence="2 3" key="2">
    <citation type="submission" date="2012-06" db="EMBL/GenBank/DDBJ databases">
        <authorList>
            <person name="Fiebig A."/>
        </authorList>
    </citation>
    <scope>NUCLEOTIDE SEQUENCE [LARGE SCALE GENOMIC DNA]</scope>
    <source>
        <strain evidence="2 3">DFL-43</strain>
    </source>
</reference>
<organism evidence="2 3">
    <name type="scientific">Hoeflea phototrophica (strain DSM 17068 / NCIMB 14078 / DFL-43)</name>
    <dbReference type="NCBI Taxonomy" id="411684"/>
    <lineage>
        <taxon>Bacteria</taxon>
        <taxon>Pseudomonadati</taxon>
        <taxon>Pseudomonadota</taxon>
        <taxon>Alphaproteobacteria</taxon>
        <taxon>Hyphomicrobiales</taxon>
        <taxon>Rhizobiaceae</taxon>
        <taxon>Hoeflea</taxon>
    </lineage>
</organism>
<evidence type="ECO:0000313" key="3">
    <source>
        <dbReference type="Proteomes" id="UP000004291"/>
    </source>
</evidence>
<dbReference type="OrthoDB" id="7324591at2"/>
<dbReference type="InterPro" id="IPR011990">
    <property type="entry name" value="TPR-like_helical_dom_sf"/>
</dbReference>
<dbReference type="STRING" id="411684.HPDFL43_00785"/>
<comment type="caution">
    <text evidence="2">The sequence shown here is derived from an EMBL/GenBank/DDBJ whole genome shotgun (WGS) entry which is preliminary data.</text>
</comment>
<gene>
    <name evidence="2" type="ORF">HPDFL43_00785</name>
</gene>
<dbReference type="SUPFAM" id="SSF48452">
    <property type="entry name" value="TPR-like"/>
    <property type="match status" value="1"/>
</dbReference>
<name>A9CZ23_HOEPD</name>
<evidence type="ECO:0008006" key="4">
    <source>
        <dbReference type="Google" id="ProtNLM"/>
    </source>
</evidence>
<evidence type="ECO:0000313" key="2">
    <source>
        <dbReference type="EMBL" id="EDQ34688.1"/>
    </source>
</evidence>
<sequence length="718" mass="78811">MNTSFKNHVSKTGHLAQVPAIPLSVCRGPRTLVPSLALSLVLSLAANSVTNVHAEDGTGLIIADALQLFPVDQSDRSPQTPVGHATLRDGEEAAPNLDPVHTAALYYYAKERQIDRVEAEIARLRSLHPGFNPPQDLYLAADEIVPDETTLWDLFAADDFTSIDAEIIRRTAADPGWMPTADFQAKLARKKQRVRMKELADAEDWLGLADLSASIDTATETDVDLIWMQIDALSATGNRDGLAKSLRGVLLRDGANRLSDEHLVVTLQKALRDFPAAEIGKLASVLWPQQSGTYLPAAVALDIARKQVAEFNANKEAAPVPSSAQQLLALEARKTRNPEDLSLLGWHDIKVEQPQSASEWFAIAMEVAPGPQNAKGMYLSLERQKLDREAYEFAETHLSDLSDDPVFLMNVLSSRFGNPGEDAIGEEAVLAYSTAIMETSSPDHAEILGWYAYNSRQFDAAEAWFRQSYSWEASADRLKGLALALLQSGDKRGFAALKQDFTHVYPEIWSEIAVASAPKGGDAASVKTPAKNVRASYVKHFEAKNYPACLREIDRLGSGGLKPSVAVIRGWCEIGLKRFSDARISFERGMAGKGQVRADAVYGAGLALLGSRLTDEADALISAYPVSAERDRELRAEIYYQRARSAFDHQQFDRVLRALDARAELVAEPRDLMQMRAWAYYHSGQSARATAVFKQLNMVIRDTSALAAIGLINNREGR</sequence>
<keyword evidence="3" id="KW-1185">Reference proteome</keyword>